<keyword evidence="3" id="KW-1185">Reference proteome</keyword>
<dbReference type="InterPro" id="IPR006869">
    <property type="entry name" value="DUF547"/>
</dbReference>
<dbReference type="Pfam" id="PF04784">
    <property type="entry name" value="DUF547"/>
    <property type="match status" value="1"/>
</dbReference>
<organism evidence="2 3">
    <name type="scientific">Vasconcelosia minhoensis LEGE 07310</name>
    <dbReference type="NCBI Taxonomy" id="915328"/>
    <lineage>
        <taxon>Bacteria</taxon>
        <taxon>Bacillati</taxon>
        <taxon>Cyanobacteriota</taxon>
        <taxon>Cyanophyceae</taxon>
        <taxon>Nodosilineales</taxon>
        <taxon>Cymatolegaceae</taxon>
        <taxon>Vasconcelosia</taxon>
        <taxon>Vasconcelosia minhoensis</taxon>
    </lineage>
</organism>
<protein>
    <submittedName>
        <fullName evidence="2">DUF547 domain-containing protein</fullName>
    </submittedName>
</protein>
<evidence type="ECO:0000313" key="3">
    <source>
        <dbReference type="Proteomes" id="UP000636505"/>
    </source>
</evidence>
<feature type="domain" description="DUF547" evidence="1">
    <location>
        <begin position="46"/>
        <end position="161"/>
    </location>
</feature>
<evidence type="ECO:0000313" key="2">
    <source>
        <dbReference type="EMBL" id="MBE9078885.1"/>
    </source>
</evidence>
<gene>
    <name evidence="2" type="ORF">IQ241_16560</name>
</gene>
<accession>A0A8J7APF4</accession>
<dbReference type="PANTHER" id="PTHR46361:SF3">
    <property type="entry name" value="ELECTRON CARRIER_ PROTEIN DISULFIDE OXIDOREDUCTASE"/>
    <property type="match status" value="1"/>
</dbReference>
<evidence type="ECO:0000259" key="1">
    <source>
        <dbReference type="Pfam" id="PF04784"/>
    </source>
</evidence>
<dbReference type="AlphaFoldDB" id="A0A8J7APF4"/>
<reference evidence="2" key="1">
    <citation type="submission" date="2020-10" db="EMBL/GenBank/DDBJ databases">
        <authorList>
            <person name="Castelo-Branco R."/>
            <person name="Eusebio N."/>
            <person name="Adriana R."/>
            <person name="Vieira A."/>
            <person name="Brugerolle De Fraissinette N."/>
            <person name="Rezende De Castro R."/>
            <person name="Schneider M.P."/>
            <person name="Vasconcelos V."/>
            <person name="Leao P.N."/>
        </authorList>
    </citation>
    <scope>NUCLEOTIDE SEQUENCE</scope>
    <source>
        <strain evidence="2">LEGE 07310</strain>
    </source>
</reference>
<proteinExistence type="predicted"/>
<comment type="caution">
    <text evidence="2">The sequence shown here is derived from an EMBL/GenBank/DDBJ whole genome shotgun (WGS) entry which is preliminary data.</text>
</comment>
<dbReference type="RefSeq" id="WP_193909178.1">
    <property type="nucleotide sequence ID" value="NZ_JADEXG010000042.1"/>
</dbReference>
<dbReference type="Proteomes" id="UP000636505">
    <property type="component" value="Unassembled WGS sequence"/>
</dbReference>
<name>A0A8J7APF4_9CYAN</name>
<dbReference type="PANTHER" id="PTHR46361">
    <property type="entry name" value="ELECTRON CARRIER/ PROTEIN DISULFIDE OXIDOREDUCTASE"/>
    <property type="match status" value="1"/>
</dbReference>
<sequence>MIDFAPWDQMLRQHVDSAGRVDYRRWQQLAGELSHWLSTLEQINLASLEANHKLALLINLYNARVIEQVMQKYPIDSIRPSWLGIPNWIAFLWFFTKPVHRLESKRVSLNHIEHSILRKLGEPRIHFALVCAAVGCPLLRNQAYCPEQVQAQLAEDAQRFIGNPAKVDYRPAQHQLYCSKIFKWYRSDFLQAAPSIPAYIQRYRSIPKLDTAAVEYLPYDWSLNDQSSTP</sequence>
<dbReference type="EMBL" id="JADEXG010000042">
    <property type="protein sequence ID" value="MBE9078885.1"/>
    <property type="molecule type" value="Genomic_DNA"/>
</dbReference>